<proteinExistence type="predicted"/>
<dbReference type="InterPro" id="IPR004942">
    <property type="entry name" value="Roadblock/LAMTOR2_dom"/>
</dbReference>
<protein>
    <submittedName>
        <fullName evidence="2">Regulator of Ras-like GTPase activity (Roadblock/LC7/MglB family)</fullName>
    </submittedName>
</protein>
<dbReference type="Pfam" id="PF03259">
    <property type="entry name" value="Robl_LC7"/>
    <property type="match status" value="1"/>
</dbReference>
<dbReference type="InterPro" id="IPR053141">
    <property type="entry name" value="Mycobact_SerProt_Inhib_Rv3364c"/>
</dbReference>
<accession>A0ABU0T613</accession>
<keyword evidence="3" id="KW-1185">Reference proteome</keyword>
<dbReference type="EMBL" id="JAUSZI010000002">
    <property type="protein sequence ID" value="MDQ1031234.1"/>
    <property type="molecule type" value="Genomic_DNA"/>
</dbReference>
<dbReference type="PANTHER" id="PTHR36222">
    <property type="entry name" value="SERINE PROTEASE INHIBITOR RV3364C"/>
    <property type="match status" value="1"/>
</dbReference>
<evidence type="ECO:0000259" key="1">
    <source>
        <dbReference type="SMART" id="SM00960"/>
    </source>
</evidence>
<feature type="domain" description="Roadblock/LAMTOR2" evidence="1">
    <location>
        <begin position="7"/>
        <end position="98"/>
    </location>
</feature>
<dbReference type="PANTHER" id="PTHR36222:SF1">
    <property type="entry name" value="SERINE PROTEASE INHIBITOR RV3364C"/>
    <property type="match status" value="1"/>
</dbReference>
<dbReference type="Proteomes" id="UP001230328">
    <property type="component" value="Unassembled WGS sequence"/>
</dbReference>
<evidence type="ECO:0000313" key="3">
    <source>
        <dbReference type="Proteomes" id="UP001230328"/>
    </source>
</evidence>
<name>A0ABU0T613_9ACTN</name>
<sequence>MSNDDLSWMLEDALEIPGALHAVLISADGLQMSRTTDLGRDEADKVAAAVSGLQSLSRSVAFFCGDSSVNWRQTLIEFDGGWVFLNAAGGGSYLAVAASVDVNMGDITYRMQQLVSRLGKAMSTGRRENTVAAHD</sequence>
<reference evidence="2 3" key="1">
    <citation type="submission" date="2023-07" db="EMBL/GenBank/DDBJ databases">
        <title>Comparative genomics of wheat-associated soil bacteria to identify genetic determinants of phenazine resistance.</title>
        <authorList>
            <person name="Mouncey N."/>
        </authorList>
    </citation>
    <scope>NUCLEOTIDE SEQUENCE [LARGE SCALE GENOMIC DNA]</scope>
    <source>
        <strain evidence="2 3">V2I4</strain>
    </source>
</reference>
<dbReference type="SMART" id="SM00960">
    <property type="entry name" value="Robl_LC7"/>
    <property type="match status" value="1"/>
</dbReference>
<dbReference type="Gene3D" id="3.30.450.30">
    <property type="entry name" value="Dynein light chain 2a, cytoplasmic"/>
    <property type="match status" value="1"/>
</dbReference>
<comment type="caution">
    <text evidence="2">The sequence shown here is derived from an EMBL/GenBank/DDBJ whole genome shotgun (WGS) entry which is preliminary data.</text>
</comment>
<gene>
    <name evidence="2" type="ORF">QF035_008816</name>
</gene>
<dbReference type="SUPFAM" id="SSF103196">
    <property type="entry name" value="Roadblock/LC7 domain"/>
    <property type="match status" value="1"/>
</dbReference>
<organism evidence="2 3">
    <name type="scientific">Streptomyces umbrinus</name>
    <dbReference type="NCBI Taxonomy" id="67370"/>
    <lineage>
        <taxon>Bacteria</taxon>
        <taxon>Bacillati</taxon>
        <taxon>Actinomycetota</taxon>
        <taxon>Actinomycetes</taxon>
        <taxon>Kitasatosporales</taxon>
        <taxon>Streptomycetaceae</taxon>
        <taxon>Streptomyces</taxon>
        <taxon>Streptomyces phaeochromogenes group</taxon>
    </lineage>
</organism>
<evidence type="ECO:0000313" key="2">
    <source>
        <dbReference type="EMBL" id="MDQ1031234.1"/>
    </source>
</evidence>